<dbReference type="GO" id="GO:0016787">
    <property type="term" value="F:hydrolase activity"/>
    <property type="evidence" value="ECO:0007669"/>
    <property type="project" value="UniProtKB-UniRule"/>
</dbReference>
<dbReference type="AlphaFoldDB" id="Q0A8L9"/>
<dbReference type="PANTHER" id="PTHR14226">
    <property type="entry name" value="NEUROPATHY TARGET ESTERASE/SWISS CHEESE D.MELANOGASTER"/>
    <property type="match status" value="1"/>
</dbReference>
<proteinExistence type="predicted"/>
<dbReference type="InterPro" id="IPR050301">
    <property type="entry name" value="NTE"/>
</dbReference>
<feature type="region of interest" description="Disordered" evidence="5">
    <location>
        <begin position="192"/>
        <end position="215"/>
    </location>
</feature>
<feature type="active site" description="Nucleophile" evidence="4">
    <location>
        <position position="45"/>
    </location>
</feature>
<dbReference type="EMBL" id="CP000453">
    <property type="protein sequence ID" value="ABI56818.1"/>
    <property type="molecule type" value="Genomic_DNA"/>
</dbReference>
<evidence type="ECO:0000313" key="8">
    <source>
        <dbReference type="Proteomes" id="UP000001962"/>
    </source>
</evidence>
<feature type="short sequence motif" description="GXSXG" evidence="4">
    <location>
        <begin position="43"/>
        <end position="47"/>
    </location>
</feature>
<evidence type="ECO:0000256" key="5">
    <source>
        <dbReference type="SAM" id="MobiDB-lite"/>
    </source>
</evidence>
<dbReference type="Gene3D" id="3.40.1090.10">
    <property type="entry name" value="Cytosolic phospholipase A2 catalytic domain"/>
    <property type="match status" value="2"/>
</dbReference>
<dbReference type="OrthoDB" id="5290098at2"/>
<dbReference type="PROSITE" id="PS51635">
    <property type="entry name" value="PNPLA"/>
    <property type="match status" value="1"/>
</dbReference>
<dbReference type="HOGENOM" id="CLU_047251_2_0_6"/>
<dbReference type="eggNOG" id="COG1752">
    <property type="taxonomic scope" value="Bacteria"/>
</dbReference>
<accession>Q0A8L9</accession>
<dbReference type="PANTHER" id="PTHR14226:SF76">
    <property type="entry name" value="NTE FAMILY PROTEIN RSSA"/>
    <property type="match status" value="1"/>
</dbReference>
<dbReference type="KEGG" id="aeh:Mlg_1469"/>
<dbReference type="SUPFAM" id="SSF52151">
    <property type="entry name" value="FabD/lysophospholipase-like"/>
    <property type="match status" value="1"/>
</dbReference>
<feature type="short sequence motif" description="DGA/G" evidence="4">
    <location>
        <begin position="158"/>
        <end position="160"/>
    </location>
</feature>
<evidence type="ECO:0000256" key="3">
    <source>
        <dbReference type="ARBA" id="ARBA00023098"/>
    </source>
</evidence>
<comment type="caution">
    <text evidence="4">Lacks conserved residue(s) required for the propagation of feature annotation.</text>
</comment>
<protein>
    <submittedName>
        <fullName evidence="7">Patatin</fullName>
    </submittedName>
</protein>
<dbReference type="Proteomes" id="UP000001962">
    <property type="component" value="Chromosome"/>
</dbReference>
<dbReference type="Pfam" id="PF01734">
    <property type="entry name" value="Patatin"/>
    <property type="match status" value="1"/>
</dbReference>
<feature type="domain" description="PNPLA" evidence="6">
    <location>
        <begin position="12"/>
        <end position="171"/>
    </location>
</feature>
<keyword evidence="2 4" id="KW-0442">Lipid degradation</keyword>
<evidence type="ECO:0000256" key="2">
    <source>
        <dbReference type="ARBA" id="ARBA00022963"/>
    </source>
</evidence>
<dbReference type="GO" id="GO:0016042">
    <property type="term" value="P:lipid catabolic process"/>
    <property type="evidence" value="ECO:0007669"/>
    <property type="project" value="UniProtKB-UniRule"/>
</dbReference>
<dbReference type="InterPro" id="IPR016035">
    <property type="entry name" value="Acyl_Trfase/lysoPLipase"/>
</dbReference>
<organism evidence="7 8">
    <name type="scientific">Alkalilimnicola ehrlichii (strain ATCC BAA-1101 / DSM 17681 / MLHE-1)</name>
    <dbReference type="NCBI Taxonomy" id="187272"/>
    <lineage>
        <taxon>Bacteria</taxon>
        <taxon>Pseudomonadati</taxon>
        <taxon>Pseudomonadota</taxon>
        <taxon>Gammaproteobacteria</taxon>
        <taxon>Chromatiales</taxon>
        <taxon>Ectothiorhodospiraceae</taxon>
        <taxon>Alkalilimnicola</taxon>
    </lineage>
</organism>
<name>Q0A8L9_ALKEH</name>
<keyword evidence="1 4" id="KW-0378">Hydrolase</keyword>
<reference evidence="8" key="1">
    <citation type="submission" date="2006-08" db="EMBL/GenBank/DDBJ databases">
        <title>Complete sequence of Alkalilimnicola ehrilichei MLHE-1.</title>
        <authorList>
            <person name="Copeland A."/>
            <person name="Lucas S."/>
            <person name="Lapidus A."/>
            <person name="Barry K."/>
            <person name="Detter J.C."/>
            <person name="Glavina del Rio T."/>
            <person name="Hammon N."/>
            <person name="Israni S."/>
            <person name="Dalin E."/>
            <person name="Tice H."/>
            <person name="Pitluck S."/>
            <person name="Sims D."/>
            <person name="Brettin T."/>
            <person name="Bruce D."/>
            <person name="Han C."/>
            <person name="Tapia R."/>
            <person name="Gilna P."/>
            <person name="Schmutz J."/>
            <person name="Larimer F."/>
            <person name="Land M."/>
            <person name="Hauser L."/>
            <person name="Kyrpides N."/>
            <person name="Mikhailova N."/>
            <person name="Oremland R.S."/>
            <person name="Hoeft S.E."/>
            <person name="Switzer-Blum J."/>
            <person name="Kulp T."/>
            <person name="King G."/>
            <person name="Tabita R."/>
            <person name="Witte B."/>
            <person name="Santini J.M."/>
            <person name="Basu P."/>
            <person name="Hollibaugh J.T."/>
            <person name="Xie G."/>
            <person name="Stolz J.F."/>
            <person name="Richardson P."/>
        </authorList>
    </citation>
    <scope>NUCLEOTIDE SEQUENCE [LARGE SCALE GENOMIC DNA]</scope>
    <source>
        <strain evidence="8">ATCC BAA-1101 / DSM 17681 / MLHE-1</strain>
    </source>
</reference>
<gene>
    <name evidence="7" type="ordered locus">Mlg_1469</name>
</gene>
<keyword evidence="3 4" id="KW-0443">Lipid metabolism</keyword>
<evidence type="ECO:0000256" key="1">
    <source>
        <dbReference type="ARBA" id="ARBA00022801"/>
    </source>
</evidence>
<evidence type="ECO:0000313" key="7">
    <source>
        <dbReference type="EMBL" id="ABI56818.1"/>
    </source>
</evidence>
<dbReference type="InterPro" id="IPR002641">
    <property type="entry name" value="PNPLA_dom"/>
</dbReference>
<evidence type="ECO:0000259" key="6">
    <source>
        <dbReference type="PROSITE" id="PS51635"/>
    </source>
</evidence>
<dbReference type="RefSeq" id="WP_011629213.1">
    <property type="nucleotide sequence ID" value="NC_008340.1"/>
</dbReference>
<feature type="active site" description="Proton acceptor" evidence="4">
    <location>
        <position position="158"/>
    </location>
</feature>
<evidence type="ECO:0000256" key="4">
    <source>
        <dbReference type="PROSITE-ProRule" id="PRU01161"/>
    </source>
</evidence>
<keyword evidence="8" id="KW-1185">Reference proteome</keyword>
<sequence>MSGRRHEPTVGLALGSGAARGWAHIGVIRALEELGIRPQVVAGTSIGAIVGAFYAGGRLAPFHDWVQQLGRREIMSLVDITVGSGLVEGRKLEAFYADWLQEARIEDLDIPFAALATEVDNGTEVWLQEGPVAPALRASSAVPGLLAPVLMGDRWLVDGGLVNPVPVSVCRALGADRIIAVNLNGDLLSRHGRHTGDSLHTGTPSKGPRQRGPSGWIKYLPDGVAEKATALLKQWLPARAVPQKDPDPERPGMLDVAASAINVMQDRITRSRMAGDPPDVIISPRLGHLGLLEFDRGAEAIEQGYQATMDFRAALQGLLPTRG</sequence>